<gene>
    <name evidence="3" type="ORF">Tci_056155</name>
</gene>
<dbReference type="EMBL" id="BKCJ010008836">
    <property type="protein sequence ID" value="GEU84177.1"/>
    <property type="molecule type" value="Genomic_DNA"/>
</dbReference>
<dbReference type="Pfam" id="PF07727">
    <property type="entry name" value="RVT_2"/>
    <property type="match status" value="1"/>
</dbReference>
<feature type="region of interest" description="Disordered" evidence="1">
    <location>
        <begin position="33"/>
        <end position="68"/>
    </location>
</feature>
<dbReference type="AlphaFoldDB" id="A0A6L2NFB8"/>
<reference evidence="3" key="1">
    <citation type="journal article" date="2019" name="Sci. Rep.">
        <title>Draft genome of Tanacetum cinerariifolium, the natural source of mosquito coil.</title>
        <authorList>
            <person name="Yamashiro T."/>
            <person name="Shiraishi A."/>
            <person name="Satake H."/>
            <person name="Nakayama K."/>
        </authorList>
    </citation>
    <scope>NUCLEOTIDE SEQUENCE</scope>
</reference>
<sequence>MSYFFYYPPKNKVFVAQNAKFFENSLITQESSESLEDLEIIQEEDTHPSENTSSRHDEGDQEIDEPQSDIIHILDLPPNGKIVGSKWLFKKKTDMDGAVHIYEARLMAKGYTQTPEINYEKTFSPVAYIKSIRILIAIVVF</sequence>
<organism evidence="3">
    <name type="scientific">Tanacetum cinerariifolium</name>
    <name type="common">Dalmatian daisy</name>
    <name type="synonym">Chrysanthemum cinerariifolium</name>
    <dbReference type="NCBI Taxonomy" id="118510"/>
    <lineage>
        <taxon>Eukaryota</taxon>
        <taxon>Viridiplantae</taxon>
        <taxon>Streptophyta</taxon>
        <taxon>Embryophyta</taxon>
        <taxon>Tracheophyta</taxon>
        <taxon>Spermatophyta</taxon>
        <taxon>Magnoliopsida</taxon>
        <taxon>eudicotyledons</taxon>
        <taxon>Gunneridae</taxon>
        <taxon>Pentapetalae</taxon>
        <taxon>asterids</taxon>
        <taxon>campanulids</taxon>
        <taxon>Asterales</taxon>
        <taxon>Asteraceae</taxon>
        <taxon>Asteroideae</taxon>
        <taxon>Anthemideae</taxon>
        <taxon>Anthemidinae</taxon>
        <taxon>Tanacetum</taxon>
    </lineage>
</organism>
<feature type="domain" description="Reverse transcriptase Ty1/copia-type" evidence="2">
    <location>
        <begin position="71"/>
        <end position="140"/>
    </location>
</feature>
<protein>
    <submittedName>
        <fullName evidence="3">Retrotransposon protein, putative, Ty1-copia subclass</fullName>
    </submittedName>
</protein>
<evidence type="ECO:0000256" key="1">
    <source>
        <dbReference type="SAM" id="MobiDB-lite"/>
    </source>
</evidence>
<accession>A0A6L2NFB8</accession>
<comment type="caution">
    <text evidence="3">The sequence shown here is derived from an EMBL/GenBank/DDBJ whole genome shotgun (WGS) entry which is preliminary data.</text>
</comment>
<evidence type="ECO:0000313" key="3">
    <source>
        <dbReference type="EMBL" id="GEU84177.1"/>
    </source>
</evidence>
<feature type="compositionally biased region" description="Basic and acidic residues" evidence="1">
    <location>
        <begin position="44"/>
        <end position="58"/>
    </location>
</feature>
<feature type="compositionally biased region" description="Acidic residues" evidence="1">
    <location>
        <begin position="33"/>
        <end position="43"/>
    </location>
</feature>
<proteinExistence type="predicted"/>
<dbReference type="InterPro" id="IPR013103">
    <property type="entry name" value="RVT_2"/>
</dbReference>
<name>A0A6L2NFB8_TANCI</name>
<evidence type="ECO:0000259" key="2">
    <source>
        <dbReference type="Pfam" id="PF07727"/>
    </source>
</evidence>